<evidence type="ECO:0000313" key="1">
    <source>
        <dbReference type="EMBL" id="MFM9327260.1"/>
    </source>
</evidence>
<protein>
    <submittedName>
        <fullName evidence="1">Endolytic transglycosylase MltG</fullName>
    </submittedName>
</protein>
<dbReference type="Proteomes" id="UP001631969">
    <property type="component" value="Unassembled WGS sequence"/>
</dbReference>
<sequence>MAEALEQNPKKRSGWKTVLLILLIIFLLGTVAAGGAGYYVYRSLQPMAQGEPVEVSIPSGTGSAGIAKLLEDHGIIRSGMIFSAYLKVKQEGGRFQAGDYQLVPGMTLAEITDKLNRGDVIKEEMIRFTIPEGYTVLQIADKLAADGIINKEAFLALAADADRWTQPWVKSIPDNAQLRHRLEGYLFPETYEMKKESTEEAILGRLLSEWDRKQKSLPQGWEAQMDKLGLNLHGILTVASLVEREVAVDEERALVAGVIYNRLKQKMPLQIDATVQYLFDKQKERLFEKDLQTQSPYNTYLNAGLPPGPIASPGLLSIKAALYPEETKYLFYVTKKDGSGRHLFAETFEEHKKNNAASKQ</sequence>
<accession>A0ACC7NSX8</accession>
<proteinExistence type="predicted"/>
<organism evidence="1 2">
    <name type="scientific">Paenibacillus mesotrionivorans</name>
    <dbReference type="NCBI Taxonomy" id="3160968"/>
    <lineage>
        <taxon>Bacteria</taxon>
        <taxon>Bacillati</taxon>
        <taxon>Bacillota</taxon>
        <taxon>Bacilli</taxon>
        <taxon>Bacillales</taxon>
        <taxon>Paenibacillaceae</taxon>
        <taxon>Paenibacillus</taxon>
    </lineage>
</organism>
<gene>
    <name evidence="1" type="primary">mltG</name>
    <name evidence="1" type="ORF">ACI1P1_03005</name>
</gene>
<evidence type="ECO:0000313" key="2">
    <source>
        <dbReference type="Proteomes" id="UP001631969"/>
    </source>
</evidence>
<comment type="caution">
    <text evidence="1">The sequence shown here is derived from an EMBL/GenBank/DDBJ whole genome shotgun (WGS) entry which is preliminary data.</text>
</comment>
<name>A0ACC7NSX8_9BACL</name>
<dbReference type="EMBL" id="JBJURJ010000002">
    <property type="protein sequence ID" value="MFM9327260.1"/>
    <property type="molecule type" value="Genomic_DNA"/>
</dbReference>
<reference evidence="1" key="1">
    <citation type="submission" date="2024-12" db="EMBL/GenBank/DDBJ databases">
        <authorList>
            <person name="Wu N."/>
        </authorList>
    </citation>
    <scope>NUCLEOTIDE SEQUENCE</scope>
    <source>
        <strain evidence="1">P15</strain>
    </source>
</reference>
<keyword evidence="2" id="KW-1185">Reference proteome</keyword>